<keyword evidence="4" id="KW-0175">Coiled coil</keyword>
<evidence type="ECO:0000256" key="4">
    <source>
        <dbReference type="SAM" id="Coils"/>
    </source>
</evidence>
<dbReference type="GO" id="GO:0031267">
    <property type="term" value="F:small GTPase binding"/>
    <property type="evidence" value="ECO:0007669"/>
    <property type="project" value="TreeGrafter"/>
</dbReference>
<dbReference type="GO" id="GO:0005829">
    <property type="term" value="C:cytosol"/>
    <property type="evidence" value="ECO:0007669"/>
    <property type="project" value="TreeGrafter"/>
</dbReference>
<name>A0A0G4FI44_9ALVE</name>
<gene>
    <name evidence="5" type="ORF">Cvel_16985</name>
</gene>
<protein>
    <recommendedName>
        <fullName evidence="6">G domain-containing protein</fullName>
    </recommendedName>
</protein>
<dbReference type="InterPro" id="IPR032675">
    <property type="entry name" value="LRR_dom_sf"/>
</dbReference>
<evidence type="ECO:0000256" key="1">
    <source>
        <dbReference type="ARBA" id="ARBA00022468"/>
    </source>
</evidence>
<sequence>MSPLQRWGICVHADVQKAKEAEGVDLVVLLGCSGAGKSSAVNSLAGCKMQLEAKGEDEDEVVVVAEDSMRVEVAPIGHSGKSETFFPEISRWEEAGDSFFFCDCPGFGDNRGAEVNTANAVNVCQTLRRSSSVRLLVLLESSAVGTAKGAAARPSASTMEQFFGGPENVEKHKESIAFAITKLGPKQTKERVRNALINRLREAQGKQPGEALSSLGSVVNRDENFCVLDPLETVEGHLPRDRCQLLLCSLTPMSKQEKDSEKGCKQRLTSSSGQTVRKHSIQRLMRLECVEHPVILKLIDEAIGVAEHWAQTRVTLALQLSTADPAEGRKVFEELRDALKTFREVQSDRQEVHERLSFTWVDEMEGHVETAREKEAEVKRLQEELASTREELQQLEELRADLKTQAEKIKKEREEFEKDRQKKAALEEKLGSLVIQLKEASGGKRDFLEMFKEWMRPNDFDVDVDAHSPRGKSEPGRELDGNSISAEGAKAIAQALQSGKVPKLSALGLAGNSIGDKGVKAIAQAPQSGKVPKLSVLWLGDNSIGAEGAKAVAEALQSGKVPSVTKLGLSDNRIGAEGARAISQTLQADKVPNLSKLGLFNNNIGTEGKKLLKAVFPGVEC</sequence>
<feature type="coiled-coil region" evidence="4">
    <location>
        <begin position="364"/>
        <end position="429"/>
    </location>
</feature>
<dbReference type="Pfam" id="PF13516">
    <property type="entry name" value="LRR_6"/>
    <property type="match status" value="3"/>
</dbReference>
<dbReference type="SUPFAM" id="SSF52540">
    <property type="entry name" value="P-loop containing nucleoside triphosphate hydrolases"/>
    <property type="match status" value="1"/>
</dbReference>
<organism evidence="5">
    <name type="scientific">Chromera velia CCMP2878</name>
    <dbReference type="NCBI Taxonomy" id="1169474"/>
    <lineage>
        <taxon>Eukaryota</taxon>
        <taxon>Sar</taxon>
        <taxon>Alveolata</taxon>
        <taxon>Colpodellida</taxon>
        <taxon>Chromeraceae</taxon>
        <taxon>Chromera</taxon>
    </lineage>
</organism>
<proteinExistence type="predicted"/>
<dbReference type="Gene3D" id="3.40.50.300">
    <property type="entry name" value="P-loop containing nucleotide triphosphate hydrolases"/>
    <property type="match status" value="1"/>
</dbReference>
<evidence type="ECO:0000256" key="3">
    <source>
        <dbReference type="ARBA" id="ARBA00022737"/>
    </source>
</evidence>
<dbReference type="VEuPathDB" id="CryptoDB:Cvel_16985"/>
<dbReference type="InterPro" id="IPR027417">
    <property type="entry name" value="P-loop_NTPase"/>
</dbReference>
<dbReference type="GO" id="GO:0048471">
    <property type="term" value="C:perinuclear region of cytoplasm"/>
    <property type="evidence" value="ECO:0007669"/>
    <property type="project" value="TreeGrafter"/>
</dbReference>
<evidence type="ECO:0000256" key="2">
    <source>
        <dbReference type="ARBA" id="ARBA00022614"/>
    </source>
</evidence>
<dbReference type="Gene3D" id="3.80.10.10">
    <property type="entry name" value="Ribonuclease Inhibitor"/>
    <property type="match status" value="1"/>
</dbReference>
<reference evidence="5" key="1">
    <citation type="submission" date="2014-11" db="EMBL/GenBank/DDBJ databases">
        <authorList>
            <person name="Otto D Thomas"/>
            <person name="Naeem Raeece"/>
        </authorList>
    </citation>
    <scope>NUCLEOTIDE SEQUENCE</scope>
</reference>
<evidence type="ECO:0000313" key="5">
    <source>
        <dbReference type="EMBL" id="CEM12789.1"/>
    </source>
</evidence>
<dbReference type="GO" id="GO:0006913">
    <property type="term" value="P:nucleocytoplasmic transport"/>
    <property type="evidence" value="ECO:0007669"/>
    <property type="project" value="TreeGrafter"/>
</dbReference>
<dbReference type="EMBL" id="CDMZ01000368">
    <property type="protein sequence ID" value="CEM12789.1"/>
    <property type="molecule type" value="Genomic_DNA"/>
</dbReference>
<dbReference type="SMART" id="SM00368">
    <property type="entry name" value="LRR_RI"/>
    <property type="match status" value="5"/>
</dbReference>
<keyword evidence="2" id="KW-0433">Leucine-rich repeat</keyword>
<dbReference type="InterPro" id="IPR027038">
    <property type="entry name" value="RanGap"/>
</dbReference>
<evidence type="ECO:0008006" key="6">
    <source>
        <dbReference type="Google" id="ProtNLM"/>
    </source>
</evidence>
<dbReference type="PANTHER" id="PTHR24113:SF12">
    <property type="entry name" value="RAN GTPASE-ACTIVATING PROTEIN 1"/>
    <property type="match status" value="1"/>
</dbReference>
<dbReference type="GO" id="GO:0005634">
    <property type="term" value="C:nucleus"/>
    <property type="evidence" value="ECO:0007669"/>
    <property type="project" value="TreeGrafter"/>
</dbReference>
<accession>A0A0G4FI44</accession>
<dbReference type="InterPro" id="IPR001611">
    <property type="entry name" value="Leu-rich_rpt"/>
</dbReference>
<dbReference type="GO" id="GO:0005096">
    <property type="term" value="F:GTPase activator activity"/>
    <property type="evidence" value="ECO:0007669"/>
    <property type="project" value="UniProtKB-KW"/>
</dbReference>
<dbReference type="SUPFAM" id="SSF52047">
    <property type="entry name" value="RNI-like"/>
    <property type="match status" value="1"/>
</dbReference>
<keyword evidence="3" id="KW-0677">Repeat</keyword>
<keyword evidence="1" id="KW-0343">GTPase activation</keyword>
<dbReference type="PANTHER" id="PTHR24113">
    <property type="entry name" value="RAN GTPASE-ACTIVATING PROTEIN 1"/>
    <property type="match status" value="1"/>
</dbReference>
<dbReference type="AlphaFoldDB" id="A0A0G4FI44"/>